<evidence type="ECO:0000256" key="1">
    <source>
        <dbReference type="ARBA" id="ARBA00001936"/>
    </source>
</evidence>
<protein>
    <submittedName>
        <fullName evidence="7">Aminopeptidase P N-terminal domain-containing protein</fullName>
    </submittedName>
</protein>
<dbReference type="InterPro" id="IPR000994">
    <property type="entry name" value="Pept_M24"/>
</dbReference>
<organism evidence="7 8">
    <name type="scientific">Aduncisulcus paluster</name>
    <dbReference type="NCBI Taxonomy" id="2918883"/>
    <lineage>
        <taxon>Eukaryota</taxon>
        <taxon>Metamonada</taxon>
        <taxon>Carpediemonas-like organisms</taxon>
        <taxon>Aduncisulcus</taxon>
    </lineage>
</organism>
<comment type="caution">
    <text evidence="7">The sequence shown here is derived from an EMBL/GenBank/DDBJ whole genome shotgun (WGS) entry which is preliminary data.</text>
</comment>
<dbReference type="GO" id="GO:0004177">
    <property type="term" value="F:aminopeptidase activity"/>
    <property type="evidence" value="ECO:0007669"/>
    <property type="project" value="UniProtKB-KW"/>
</dbReference>
<evidence type="ECO:0000256" key="4">
    <source>
        <dbReference type="ARBA" id="ARBA00022801"/>
    </source>
</evidence>
<keyword evidence="4" id="KW-0378">Hydrolase</keyword>
<sequence>MVFADKVKSKYAFMQIKTMQKQISELRVIKKEDEIQALKEANKHTRAGFEAILKEIKPGMKEYEMSALFEYKVKCSGAKGLGFPTIAASGGNA</sequence>
<keyword evidence="5" id="KW-0464">Manganese</keyword>
<dbReference type="Pfam" id="PF00557">
    <property type="entry name" value="Peptidase_M24"/>
    <property type="match status" value="1"/>
</dbReference>
<evidence type="ECO:0000259" key="6">
    <source>
        <dbReference type="Pfam" id="PF00557"/>
    </source>
</evidence>
<comment type="cofactor">
    <cofactor evidence="1">
        <name>Mn(2+)</name>
        <dbReference type="ChEBI" id="CHEBI:29035"/>
    </cofactor>
</comment>
<gene>
    <name evidence="7" type="ORF">ADUPG1_004836</name>
</gene>
<dbReference type="PANTHER" id="PTHR43226">
    <property type="entry name" value="XAA-PRO AMINOPEPTIDASE 3"/>
    <property type="match status" value="1"/>
</dbReference>
<keyword evidence="7" id="KW-0645">Protease</keyword>
<proteinExistence type="inferred from homology"/>
<dbReference type="InterPro" id="IPR036005">
    <property type="entry name" value="Creatinase/aminopeptidase-like"/>
</dbReference>
<evidence type="ECO:0000256" key="3">
    <source>
        <dbReference type="ARBA" id="ARBA00022723"/>
    </source>
</evidence>
<evidence type="ECO:0000256" key="2">
    <source>
        <dbReference type="ARBA" id="ARBA00008766"/>
    </source>
</evidence>
<reference evidence="7" key="1">
    <citation type="submission" date="2022-03" db="EMBL/GenBank/DDBJ databases">
        <title>Draft genome sequence of Aduncisulcus paluster, a free-living microaerophilic Fornicata.</title>
        <authorList>
            <person name="Yuyama I."/>
            <person name="Kume K."/>
            <person name="Tamura T."/>
            <person name="Inagaki Y."/>
            <person name="Hashimoto T."/>
        </authorList>
    </citation>
    <scope>NUCLEOTIDE SEQUENCE</scope>
    <source>
        <strain evidence="7">NY0171</strain>
    </source>
</reference>
<dbReference type="Gene3D" id="3.90.230.10">
    <property type="entry name" value="Creatinase/methionine aminopeptidase superfamily"/>
    <property type="match status" value="1"/>
</dbReference>
<comment type="similarity">
    <text evidence="2">Belongs to the peptidase M24B family.</text>
</comment>
<evidence type="ECO:0000313" key="8">
    <source>
        <dbReference type="Proteomes" id="UP001057375"/>
    </source>
</evidence>
<feature type="domain" description="Peptidase M24" evidence="6">
    <location>
        <begin position="37"/>
        <end position="93"/>
    </location>
</feature>
<dbReference type="EMBL" id="BQXS01007551">
    <property type="protein sequence ID" value="GKT28034.1"/>
    <property type="molecule type" value="Genomic_DNA"/>
</dbReference>
<dbReference type="Proteomes" id="UP001057375">
    <property type="component" value="Unassembled WGS sequence"/>
</dbReference>
<dbReference type="PANTHER" id="PTHR43226:SF4">
    <property type="entry name" value="XAA-PRO AMINOPEPTIDASE 3"/>
    <property type="match status" value="1"/>
</dbReference>
<evidence type="ECO:0000313" key="7">
    <source>
        <dbReference type="EMBL" id="GKT28034.1"/>
    </source>
</evidence>
<feature type="non-terminal residue" evidence="7">
    <location>
        <position position="93"/>
    </location>
</feature>
<keyword evidence="8" id="KW-1185">Reference proteome</keyword>
<keyword evidence="7" id="KW-0031">Aminopeptidase</keyword>
<keyword evidence="3" id="KW-0479">Metal-binding</keyword>
<name>A0ABQ5K625_9EUKA</name>
<dbReference type="InterPro" id="IPR052433">
    <property type="entry name" value="X-Pro_dipept-like"/>
</dbReference>
<dbReference type="SUPFAM" id="SSF55920">
    <property type="entry name" value="Creatinase/aminopeptidase"/>
    <property type="match status" value="1"/>
</dbReference>
<evidence type="ECO:0000256" key="5">
    <source>
        <dbReference type="ARBA" id="ARBA00023211"/>
    </source>
</evidence>
<accession>A0ABQ5K625</accession>